<dbReference type="PROSITE" id="PS50096">
    <property type="entry name" value="IQ"/>
    <property type="match status" value="3"/>
</dbReference>
<organism evidence="2">
    <name type="scientific">Leptocylindrus danicus</name>
    <dbReference type="NCBI Taxonomy" id="163516"/>
    <lineage>
        <taxon>Eukaryota</taxon>
        <taxon>Sar</taxon>
        <taxon>Stramenopiles</taxon>
        <taxon>Ochrophyta</taxon>
        <taxon>Bacillariophyta</taxon>
        <taxon>Coscinodiscophyceae</taxon>
        <taxon>Chaetocerotophycidae</taxon>
        <taxon>Leptocylindrales</taxon>
        <taxon>Leptocylindraceae</taxon>
        <taxon>Leptocylindrus</taxon>
    </lineage>
</organism>
<evidence type="ECO:0000256" key="1">
    <source>
        <dbReference type="SAM" id="Coils"/>
    </source>
</evidence>
<keyword evidence="1" id="KW-0175">Coiled coil</keyword>
<accession>A0A7S2P297</accession>
<dbReference type="InterPro" id="IPR000048">
    <property type="entry name" value="IQ_motif_EF-hand-BS"/>
</dbReference>
<dbReference type="SMART" id="SM00015">
    <property type="entry name" value="IQ"/>
    <property type="match status" value="3"/>
</dbReference>
<reference evidence="2" key="1">
    <citation type="submission" date="2021-01" db="EMBL/GenBank/DDBJ databases">
        <authorList>
            <person name="Corre E."/>
            <person name="Pelletier E."/>
            <person name="Niang G."/>
            <person name="Scheremetjew M."/>
            <person name="Finn R."/>
            <person name="Kale V."/>
            <person name="Holt S."/>
            <person name="Cochrane G."/>
            <person name="Meng A."/>
            <person name="Brown T."/>
            <person name="Cohen L."/>
        </authorList>
    </citation>
    <scope>NUCLEOTIDE SEQUENCE</scope>
    <source>
        <strain evidence="2">B650</strain>
    </source>
</reference>
<dbReference type="EMBL" id="HBGY01011983">
    <property type="protein sequence ID" value="CAD9571689.1"/>
    <property type="molecule type" value="Transcribed_RNA"/>
</dbReference>
<proteinExistence type="predicted"/>
<sequence length="560" mass="64760">MSRPSTANSRCNNDLLDVSNVYNMPNADLVSGLDGHIKQNKFDELRRKFSRKKLASKSDQLLFSLLYIAIMVDRINEIKMMFRAEDPNSFSEWESVIKDIHPPQFHIHERNIQDKRIQRIFERKRHYKDRFENICTEFNEYKDHVSKVNAQSNETMKSLTNSIQRFSDENRSVQELVVSNSVLETKLNEALEEVESQNEKNKSLQDELQQFRLKQSELVHQLEAITTHKTEDESSLKRLEAECNCRKSRVAALETELEYCKSESSAHKTDLNATKLALQNSRQDLCDFKDILGEFMKKIEAQSCRDHEFDQLQGKLDLYGAKLHSASHENNLLRRKTSALERDISSVKELHLKERRECDEVRSALEKEVELNKHSLDEIATLEAERNKLELELQLSKTQLLQITQQLSGIQDMRNSQFGEEKMSANECDIARTNDAAVLIQSSARARIARAVVEKKLEEVLLREQKDKAAVAIQSSIRMTMAQRRLEEQKTNKVAHDKDAELFVEESPSNANDAAPSNKPIIQDNVETLHIEVIPVEQKERAAMVIQSSVRERMAKERIR</sequence>
<name>A0A7S2P297_9STRA</name>
<dbReference type="Pfam" id="PF00612">
    <property type="entry name" value="IQ"/>
    <property type="match status" value="1"/>
</dbReference>
<feature type="coiled-coil region" evidence="1">
    <location>
        <begin position="149"/>
        <end position="256"/>
    </location>
</feature>
<protein>
    <submittedName>
        <fullName evidence="2">Uncharacterized protein</fullName>
    </submittedName>
</protein>
<gene>
    <name evidence="2" type="ORF">LDAN0321_LOCUS7604</name>
</gene>
<dbReference type="AlphaFoldDB" id="A0A7S2P297"/>
<evidence type="ECO:0000313" key="2">
    <source>
        <dbReference type="EMBL" id="CAD9571689.1"/>
    </source>
</evidence>
<feature type="coiled-coil region" evidence="1">
    <location>
        <begin position="372"/>
        <end position="406"/>
    </location>
</feature>